<dbReference type="KEGG" id="hyf:DTO96_102146"/>
<name>A0A345DDF4_9BURK</name>
<evidence type="ECO:0000313" key="2">
    <source>
        <dbReference type="Proteomes" id="UP000252182"/>
    </source>
</evidence>
<dbReference type="EMBL" id="CP031124">
    <property type="protein sequence ID" value="AXF86392.1"/>
    <property type="molecule type" value="Genomic_DNA"/>
</dbReference>
<proteinExistence type="predicted"/>
<gene>
    <name evidence="1" type="ORF">DTO96_102146</name>
</gene>
<dbReference type="InterPro" id="IPR010877">
    <property type="entry name" value="Phage_Mu_Gp46"/>
</dbReference>
<dbReference type="AlphaFoldDB" id="A0A345DDF4"/>
<evidence type="ECO:0000313" key="1">
    <source>
        <dbReference type="EMBL" id="AXF86392.1"/>
    </source>
</evidence>
<keyword evidence="2" id="KW-1185">Reference proteome</keyword>
<accession>A0A345DDF4</accession>
<reference evidence="2" key="1">
    <citation type="submission" date="2018-07" db="EMBL/GenBank/DDBJ databases">
        <authorList>
            <person name="Kim H."/>
        </authorList>
    </citation>
    <scope>NUCLEOTIDE SEQUENCE [LARGE SCALE GENOMIC DNA]</scope>
    <source>
        <strain evidence="2">F02</strain>
    </source>
</reference>
<dbReference type="Pfam" id="PF07409">
    <property type="entry name" value="GP46"/>
    <property type="match status" value="1"/>
</dbReference>
<protein>
    <submittedName>
        <fullName evidence="1">Uncharacterized protein</fullName>
    </submittedName>
</protein>
<sequence>MTLHCVHYLEYTVIDIATIATNPATTSLSMPFDWALMADASAVDMPWIDAGNLCAGLISRMQQMPKTYAFALECGLHTAVIHSLYTDARAGRDDGLPYNSTDKRGWLGAEFIPRTVGNGRGEYGSRLWLNYYKPARNSGHKKSALEAQRFAAQEALAWLIDDGVIDSMIINADYRHKDGVELLAIGIVMYRDNDNMPIYDAVWGSTIAHEEGYYAST</sequence>
<dbReference type="Proteomes" id="UP000252182">
    <property type="component" value="Chromosome"/>
</dbReference>
<organism evidence="1 2">
    <name type="scientific">Ephemeroptericola cinctiostellae</name>
    <dbReference type="NCBI Taxonomy" id="2268024"/>
    <lineage>
        <taxon>Bacteria</taxon>
        <taxon>Pseudomonadati</taxon>
        <taxon>Pseudomonadota</taxon>
        <taxon>Betaproteobacteria</taxon>
        <taxon>Burkholderiales</taxon>
        <taxon>Burkholderiaceae</taxon>
        <taxon>Ephemeroptericola</taxon>
    </lineage>
</organism>